<organism evidence="2 3">
    <name type="scientific">Pleurodeles waltl</name>
    <name type="common">Iberian ribbed newt</name>
    <dbReference type="NCBI Taxonomy" id="8319"/>
    <lineage>
        <taxon>Eukaryota</taxon>
        <taxon>Metazoa</taxon>
        <taxon>Chordata</taxon>
        <taxon>Craniata</taxon>
        <taxon>Vertebrata</taxon>
        <taxon>Euteleostomi</taxon>
        <taxon>Amphibia</taxon>
        <taxon>Batrachia</taxon>
        <taxon>Caudata</taxon>
        <taxon>Salamandroidea</taxon>
        <taxon>Salamandridae</taxon>
        <taxon>Pleurodelinae</taxon>
        <taxon>Pleurodeles</taxon>
    </lineage>
</organism>
<protein>
    <submittedName>
        <fullName evidence="2">Uncharacterized protein</fullName>
    </submittedName>
</protein>
<evidence type="ECO:0000256" key="1">
    <source>
        <dbReference type="SAM" id="MobiDB-lite"/>
    </source>
</evidence>
<gene>
    <name evidence="2" type="ORF">NDU88_002822</name>
</gene>
<evidence type="ECO:0000313" key="3">
    <source>
        <dbReference type="Proteomes" id="UP001066276"/>
    </source>
</evidence>
<sequence>MVRTTSHRRGGRGPANAGLIKISLMIILDSLPMAWPEADGAARVKRSSRWPPTFAHKSCLPGSYQERPESCGRTPGALTDSSGKELGRVRAGRRPRHRDGTVGQNGGTEETRRLNPGRGPEVRRSPGYCAAKTGWGIEGITRCPRPALR</sequence>
<dbReference type="Proteomes" id="UP001066276">
    <property type="component" value="Chromosome 8"/>
</dbReference>
<evidence type="ECO:0000313" key="2">
    <source>
        <dbReference type="EMBL" id="KAJ1114587.1"/>
    </source>
</evidence>
<accession>A0AAV7NJ00</accession>
<keyword evidence="3" id="KW-1185">Reference proteome</keyword>
<comment type="caution">
    <text evidence="2">The sequence shown here is derived from an EMBL/GenBank/DDBJ whole genome shotgun (WGS) entry which is preliminary data.</text>
</comment>
<dbReference type="AlphaFoldDB" id="A0AAV7NJ00"/>
<name>A0AAV7NJ00_PLEWA</name>
<proteinExistence type="predicted"/>
<reference evidence="2" key="1">
    <citation type="journal article" date="2022" name="bioRxiv">
        <title>Sequencing and chromosome-scale assembly of the giantPleurodeles waltlgenome.</title>
        <authorList>
            <person name="Brown T."/>
            <person name="Elewa A."/>
            <person name="Iarovenko S."/>
            <person name="Subramanian E."/>
            <person name="Araus A.J."/>
            <person name="Petzold A."/>
            <person name="Susuki M."/>
            <person name="Suzuki K.-i.T."/>
            <person name="Hayashi T."/>
            <person name="Toyoda A."/>
            <person name="Oliveira C."/>
            <person name="Osipova E."/>
            <person name="Leigh N.D."/>
            <person name="Simon A."/>
            <person name="Yun M.H."/>
        </authorList>
    </citation>
    <scope>NUCLEOTIDE SEQUENCE</scope>
    <source>
        <strain evidence="2">20211129_DDA</strain>
        <tissue evidence="2">Liver</tissue>
    </source>
</reference>
<dbReference type="EMBL" id="JANPWB010000012">
    <property type="protein sequence ID" value="KAJ1114587.1"/>
    <property type="molecule type" value="Genomic_DNA"/>
</dbReference>
<feature type="region of interest" description="Disordered" evidence="1">
    <location>
        <begin position="61"/>
        <end position="126"/>
    </location>
</feature>